<dbReference type="AlphaFoldDB" id="A0A8H2J8V1"/>
<gene>
    <name evidence="1" type="ORF">C1S78_002805</name>
    <name evidence="2" type="ORF">C1S78_02805</name>
</gene>
<evidence type="ECO:0000313" key="1">
    <source>
        <dbReference type="EMBL" id="QPG69977.1"/>
    </source>
</evidence>
<dbReference type="Proteomes" id="UP000309231">
    <property type="component" value="Chromosome"/>
</dbReference>
<organism evidence="2">
    <name type="scientific">Mycolicibacterium mucogenicum DSM 44124</name>
    <dbReference type="NCBI Taxonomy" id="1226753"/>
    <lineage>
        <taxon>Bacteria</taxon>
        <taxon>Bacillati</taxon>
        <taxon>Actinomycetota</taxon>
        <taxon>Actinomycetes</taxon>
        <taxon>Mycobacteriales</taxon>
        <taxon>Mycobacteriaceae</taxon>
        <taxon>Mycolicibacterium</taxon>
    </lineage>
</organism>
<dbReference type="EMBL" id="CP062008">
    <property type="protein sequence ID" value="QPG69977.1"/>
    <property type="molecule type" value="Genomic_DNA"/>
</dbReference>
<dbReference type="EMBL" id="POTL01000001">
    <property type="protein sequence ID" value="TLH51427.1"/>
    <property type="molecule type" value="Genomic_DNA"/>
</dbReference>
<accession>A0A8H2J8V1</accession>
<proteinExistence type="predicted"/>
<reference evidence="1 3" key="2">
    <citation type="journal article" date="2019" name="BMC Evol. Biol.">
        <title>Comparative genomics of Mycobacterium mucogenicum and Mycobacterium neoaurum clade members emphasizing tRNA and non-coding RNA.</title>
        <authorList>
            <person name="Behra P.R.K."/>
            <person name="Pettersson B.M.F."/>
            <person name="Das S."/>
            <person name="Dasgupta S."/>
            <person name="Kirsebom L.A."/>
        </authorList>
    </citation>
    <scope>NUCLEOTIDE SEQUENCE [LARGE SCALE GENOMIC DNA]</scope>
    <source>
        <strain evidence="1 3">DSM 44124</strain>
    </source>
</reference>
<keyword evidence="3" id="KW-1185">Reference proteome</keyword>
<reference evidence="1 3" key="3">
    <citation type="journal article" date="2019" name="Sci. Rep.">
        <title>Insight into the biology of Mycobacterium mucogenicum and Mycobacterium neoaurum clade members.</title>
        <authorList>
            <person name="Behra P.R.K."/>
            <person name="Pettersson B.M.F."/>
            <person name="Ramesh M."/>
            <person name="Dasgupta S."/>
            <person name="Kirsebom L.A."/>
        </authorList>
    </citation>
    <scope>NUCLEOTIDE SEQUENCE [LARGE SCALE GENOMIC DNA]</scope>
    <source>
        <strain evidence="1 3">DSM 44124</strain>
    </source>
</reference>
<name>A0A8H2J8V1_MYCMU</name>
<protein>
    <submittedName>
        <fullName evidence="2">Uncharacterized protein</fullName>
    </submittedName>
</protein>
<sequence length="137" mass="14358">MADLIAGLDMSKPVGQRFGPEMIAEIEVVAPSTVNDGDITEPKLDDSSVSTRTIAAKAVTEPKLGDKAVSTRALDDGAVTDDKIALGALHPEKVAPGIPTAVDYNNNPVTLRHCVLTAAQYAALNPVDPNTLYYISA</sequence>
<dbReference type="RefSeq" id="WP_053854608.1">
    <property type="nucleotide sequence ID" value="NZ_ANBS01000001.1"/>
</dbReference>
<dbReference type="KEGG" id="mmuc:C1S78_002805"/>
<reference evidence="2" key="1">
    <citation type="submission" date="2018-01" db="EMBL/GenBank/DDBJ databases">
        <title>Comparative genomics of Mycobacterium mucogenicum and Mycobacterium neoaurum clade members emphasizing tRNA and non-coding RNA.</title>
        <authorList>
            <person name="Behra P.R.K."/>
            <person name="Pettersson B.M.F."/>
            <person name="Das S."/>
            <person name="Dasgupta S."/>
            <person name="Kirsebom L.A."/>
        </authorList>
    </citation>
    <scope>NUCLEOTIDE SEQUENCE</scope>
    <source>
        <strain evidence="2">DSM 44124</strain>
    </source>
</reference>
<dbReference type="GeneID" id="76723814"/>
<evidence type="ECO:0000313" key="3">
    <source>
        <dbReference type="Proteomes" id="UP000309231"/>
    </source>
</evidence>
<evidence type="ECO:0000313" key="2">
    <source>
        <dbReference type="EMBL" id="TLH51427.1"/>
    </source>
</evidence>